<sequence>MIGFTFKKVTDIQTPRPENALPSCGASPAANSSIVQSRKIQSSMSSFTLTTTTATTNKPVATVPPQGPRMKVPGSKYGTSFNTDAASANGVKGTKETSDTSFKENISSLTFVVDDDDDFDMPVLAPVTPRSQRKREKESSSDSDEGIAPVRKHRSLVLSSDDENDTDISSGRANFPLSQQRSNFLINAKTSSALPECGSGNSKTALPQHQKGFCSSTPKMTPATKVPSKISTSTENSDNTI</sequence>
<evidence type="ECO:0000313" key="3">
    <source>
        <dbReference type="Proteomes" id="UP000245119"/>
    </source>
</evidence>
<dbReference type="EMBL" id="PZQS01000001">
    <property type="protein sequence ID" value="PVD37816.1"/>
    <property type="molecule type" value="Genomic_DNA"/>
</dbReference>
<comment type="caution">
    <text evidence="2">The sequence shown here is derived from an EMBL/GenBank/DDBJ whole genome shotgun (WGS) entry which is preliminary data.</text>
</comment>
<protein>
    <submittedName>
        <fullName evidence="2">Uncharacterized protein</fullName>
    </submittedName>
</protein>
<dbReference type="Proteomes" id="UP000245119">
    <property type="component" value="Linkage Group LG1"/>
</dbReference>
<name>A0A2T7PWK5_POMCA</name>
<keyword evidence="3" id="KW-1185">Reference proteome</keyword>
<dbReference type="AlphaFoldDB" id="A0A2T7PWK5"/>
<feature type="compositionally biased region" description="Polar residues" evidence="1">
    <location>
        <begin position="77"/>
        <end position="86"/>
    </location>
</feature>
<proteinExistence type="predicted"/>
<feature type="compositionally biased region" description="Polar residues" evidence="1">
    <location>
        <begin position="229"/>
        <end position="241"/>
    </location>
</feature>
<feature type="compositionally biased region" description="Polar residues" evidence="1">
    <location>
        <begin position="193"/>
        <end position="219"/>
    </location>
</feature>
<feature type="region of interest" description="Disordered" evidence="1">
    <location>
        <begin position="56"/>
        <end position="100"/>
    </location>
</feature>
<evidence type="ECO:0000313" key="2">
    <source>
        <dbReference type="EMBL" id="PVD37816.1"/>
    </source>
</evidence>
<gene>
    <name evidence="2" type="ORF">C0Q70_00418</name>
</gene>
<organism evidence="2 3">
    <name type="scientific">Pomacea canaliculata</name>
    <name type="common">Golden apple snail</name>
    <dbReference type="NCBI Taxonomy" id="400727"/>
    <lineage>
        <taxon>Eukaryota</taxon>
        <taxon>Metazoa</taxon>
        <taxon>Spiralia</taxon>
        <taxon>Lophotrochozoa</taxon>
        <taxon>Mollusca</taxon>
        <taxon>Gastropoda</taxon>
        <taxon>Caenogastropoda</taxon>
        <taxon>Architaenioglossa</taxon>
        <taxon>Ampullarioidea</taxon>
        <taxon>Ampullariidae</taxon>
        <taxon>Pomacea</taxon>
    </lineage>
</organism>
<accession>A0A2T7PWK5</accession>
<feature type="region of interest" description="Disordered" evidence="1">
    <location>
        <begin position="116"/>
        <end position="176"/>
    </location>
</feature>
<feature type="compositionally biased region" description="Polar residues" evidence="1">
    <location>
        <begin position="167"/>
        <end position="176"/>
    </location>
</feature>
<feature type="region of interest" description="Disordered" evidence="1">
    <location>
        <begin position="1"/>
        <end position="29"/>
    </location>
</feature>
<reference evidence="2 3" key="1">
    <citation type="submission" date="2018-04" db="EMBL/GenBank/DDBJ databases">
        <title>The genome of golden apple snail Pomacea canaliculata provides insight into stress tolerance and invasive adaptation.</title>
        <authorList>
            <person name="Liu C."/>
            <person name="Liu B."/>
            <person name="Ren Y."/>
            <person name="Zhang Y."/>
            <person name="Wang H."/>
            <person name="Li S."/>
            <person name="Jiang F."/>
            <person name="Yin L."/>
            <person name="Zhang G."/>
            <person name="Qian W."/>
            <person name="Fan W."/>
        </authorList>
    </citation>
    <scope>NUCLEOTIDE SEQUENCE [LARGE SCALE GENOMIC DNA]</scope>
    <source>
        <strain evidence="2">SZHN2017</strain>
        <tissue evidence="2">Muscle</tissue>
    </source>
</reference>
<feature type="region of interest" description="Disordered" evidence="1">
    <location>
        <begin position="193"/>
        <end position="241"/>
    </location>
</feature>
<evidence type="ECO:0000256" key="1">
    <source>
        <dbReference type="SAM" id="MobiDB-lite"/>
    </source>
</evidence>